<reference evidence="2 3" key="1">
    <citation type="submission" date="2018-11" db="EMBL/GenBank/DDBJ databases">
        <title>Genomic Encyclopedia of Type Strains, Phase IV (KMG-IV): sequencing the most valuable type-strain genomes for metagenomic binning, comparative biology and taxonomic classification.</title>
        <authorList>
            <person name="Goeker M."/>
        </authorList>
    </citation>
    <scope>NUCLEOTIDE SEQUENCE [LARGE SCALE GENOMIC DNA]</scope>
    <source>
        <strain evidence="2 3">DSM 101684</strain>
    </source>
</reference>
<accession>A0A3N4U704</accession>
<organism evidence="2 3">
    <name type="scientific">Tibeticola sediminis</name>
    <dbReference type="NCBI Taxonomy" id="1917811"/>
    <lineage>
        <taxon>Bacteria</taxon>
        <taxon>Pseudomonadati</taxon>
        <taxon>Pseudomonadota</taxon>
        <taxon>Betaproteobacteria</taxon>
        <taxon>Burkholderiales</taxon>
        <taxon>Comamonadaceae</taxon>
        <taxon>Tibeticola</taxon>
    </lineage>
</organism>
<dbReference type="AlphaFoldDB" id="A0A3N4U704"/>
<dbReference type="Proteomes" id="UP000272193">
    <property type="component" value="Unassembled WGS sequence"/>
</dbReference>
<comment type="caution">
    <text evidence="2">The sequence shown here is derived from an EMBL/GenBank/DDBJ whole genome shotgun (WGS) entry which is preliminary data.</text>
</comment>
<evidence type="ECO:0000256" key="1">
    <source>
        <dbReference type="SAM" id="Phobius"/>
    </source>
</evidence>
<dbReference type="RefSeq" id="WP_170159078.1">
    <property type="nucleotide sequence ID" value="NZ_RKQL01000008.1"/>
</dbReference>
<evidence type="ECO:0000313" key="2">
    <source>
        <dbReference type="EMBL" id="RPE62871.1"/>
    </source>
</evidence>
<dbReference type="NCBIfam" id="NF045611">
    <property type="entry name" value="small_CydP"/>
    <property type="match status" value="1"/>
</dbReference>
<evidence type="ECO:0000313" key="3">
    <source>
        <dbReference type="Proteomes" id="UP000272193"/>
    </source>
</evidence>
<dbReference type="InterPro" id="IPR054636">
    <property type="entry name" value="CydP"/>
</dbReference>
<keyword evidence="1" id="KW-0472">Membrane</keyword>
<sequence length="58" mass="6516">MNLQDRTLVRKLAVVLVIKLAVLVALWWVFVREYRVAPPEAGVATQLLGPGNSEEKEK</sequence>
<protein>
    <submittedName>
        <fullName evidence="2">Uncharacterized protein</fullName>
    </submittedName>
</protein>
<dbReference type="EMBL" id="RKQL01000008">
    <property type="protein sequence ID" value="RPE62871.1"/>
    <property type="molecule type" value="Genomic_DNA"/>
</dbReference>
<proteinExistence type="predicted"/>
<name>A0A3N4U704_9BURK</name>
<keyword evidence="3" id="KW-1185">Reference proteome</keyword>
<gene>
    <name evidence="2" type="ORF">EDC62_2570</name>
</gene>
<keyword evidence="1" id="KW-0812">Transmembrane</keyword>
<feature type="transmembrane region" description="Helical" evidence="1">
    <location>
        <begin position="12"/>
        <end position="30"/>
    </location>
</feature>
<keyword evidence="1" id="KW-1133">Transmembrane helix</keyword>